<dbReference type="PANTHER" id="PTHR22943">
    <property type="entry name" value="7-TRANSMEMBRANE DOMAIN RECEPTOR C.ELEGANS"/>
    <property type="match status" value="1"/>
</dbReference>
<evidence type="ECO:0000313" key="2">
    <source>
        <dbReference type="EMBL" id="EPB76993.1"/>
    </source>
</evidence>
<organism evidence="2 3">
    <name type="scientific">Ancylostoma ceylanicum</name>
    <dbReference type="NCBI Taxonomy" id="53326"/>
    <lineage>
        <taxon>Eukaryota</taxon>
        <taxon>Metazoa</taxon>
        <taxon>Ecdysozoa</taxon>
        <taxon>Nematoda</taxon>
        <taxon>Chromadorea</taxon>
        <taxon>Rhabditida</taxon>
        <taxon>Rhabditina</taxon>
        <taxon>Rhabditomorpha</taxon>
        <taxon>Strongyloidea</taxon>
        <taxon>Ancylostomatidae</taxon>
        <taxon>Ancylostomatinae</taxon>
        <taxon>Ancylostoma</taxon>
    </lineage>
</organism>
<sequence length="288" mass="32718">MPATAEFTATFRPTVLNIVQIDIFNTAHFGFNTKRTVISSNARKLHSRMFNLLILQLLNPVVFMYLPCMMSYILVPVNAMNVDYICTLTYSSFAVFPLITVGKQTSFAVLSAGFGGYRGYGFVGLLLFFMIFLFVLLLIYNSFIYRFILLCRQTVLDIIQIDIFDTAHFGFNQKDLQGHPVDIIIFSQFFIIMLLIFATIIYCIHKILNTLKRAAISSNARKLHSRMFNLLILQLLNPITFLYLPCMMSNILIAVGAINIDYICALISSSFAVFPLVNPASRQLILHI</sequence>
<keyword evidence="3" id="KW-1185">Reference proteome</keyword>
<dbReference type="AlphaFoldDB" id="A0A0D6M0J7"/>
<dbReference type="PANTHER" id="PTHR22943:SF248">
    <property type="entry name" value="SEVEN TM RECEPTOR"/>
    <property type="match status" value="1"/>
</dbReference>
<dbReference type="EMBL" id="KE124848">
    <property type="protein sequence ID" value="EPB76993.1"/>
    <property type="molecule type" value="Genomic_DNA"/>
</dbReference>
<feature type="transmembrane region" description="Helical" evidence="1">
    <location>
        <begin position="120"/>
        <end position="140"/>
    </location>
</feature>
<evidence type="ECO:0000313" key="3">
    <source>
        <dbReference type="Proteomes" id="UP000054495"/>
    </source>
</evidence>
<dbReference type="InterPro" id="IPR019428">
    <property type="entry name" value="7TM_GPCR_serpentine_rcpt_Str"/>
</dbReference>
<feature type="transmembrane region" description="Helical" evidence="1">
    <location>
        <begin position="226"/>
        <end position="245"/>
    </location>
</feature>
<protein>
    <submittedName>
        <fullName evidence="2">Uncharacterized protein</fullName>
    </submittedName>
</protein>
<dbReference type="Pfam" id="PF10326">
    <property type="entry name" value="7TM_GPCR_Str"/>
    <property type="match status" value="2"/>
</dbReference>
<feature type="transmembrane region" description="Helical" evidence="1">
    <location>
        <begin position="251"/>
        <end position="277"/>
    </location>
</feature>
<proteinExistence type="predicted"/>
<reference evidence="2 3" key="1">
    <citation type="submission" date="2013-05" db="EMBL/GenBank/DDBJ databases">
        <title>Draft genome of the parasitic nematode Anyclostoma ceylanicum.</title>
        <authorList>
            <person name="Mitreva M."/>
        </authorList>
    </citation>
    <scope>NUCLEOTIDE SEQUENCE [LARGE SCALE GENOMIC DNA]</scope>
</reference>
<keyword evidence="1" id="KW-1133">Transmembrane helix</keyword>
<accession>A0A0D6M0J7</accession>
<dbReference type="Proteomes" id="UP000054495">
    <property type="component" value="Unassembled WGS sequence"/>
</dbReference>
<evidence type="ECO:0000256" key="1">
    <source>
        <dbReference type="SAM" id="Phobius"/>
    </source>
</evidence>
<keyword evidence="1" id="KW-0472">Membrane</keyword>
<feature type="transmembrane region" description="Helical" evidence="1">
    <location>
        <begin position="183"/>
        <end position="205"/>
    </location>
</feature>
<keyword evidence="1" id="KW-0812">Transmembrane</keyword>
<feature type="transmembrane region" description="Helical" evidence="1">
    <location>
        <begin position="52"/>
        <end position="75"/>
    </location>
</feature>
<name>A0A0D6M0J7_9BILA</name>
<gene>
    <name evidence="2" type="ORF">ANCCEY_03901</name>
</gene>